<evidence type="ECO:0000313" key="2">
    <source>
        <dbReference type="Proteomes" id="UP000564704"/>
    </source>
</evidence>
<organism evidence="1 2">
    <name type="scientific">Roseovarius bejariae</name>
    <dbReference type="NCBI Taxonomy" id="2576383"/>
    <lineage>
        <taxon>Bacteria</taxon>
        <taxon>Pseudomonadati</taxon>
        <taxon>Pseudomonadota</taxon>
        <taxon>Alphaproteobacteria</taxon>
        <taxon>Rhodobacterales</taxon>
        <taxon>Roseobacteraceae</taxon>
        <taxon>Roseovarius</taxon>
    </lineage>
</organism>
<accession>A0A844CIF2</accession>
<dbReference type="RefSeq" id="WP_154148914.1">
    <property type="nucleotide sequence ID" value="NZ_SZWE01000001.1"/>
</dbReference>
<dbReference type="Proteomes" id="UP000564704">
    <property type="component" value="Unassembled WGS sequence"/>
</dbReference>
<evidence type="ECO:0000313" key="1">
    <source>
        <dbReference type="EMBL" id="MRU14457.1"/>
    </source>
</evidence>
<dbReference type="OrthoDB" id="7867799at2"/>
<dbReference type="EMBL" id="SZWE01000001">
    <property type="protein sequence ID" value="MRU14457.1"/>
    <property type="molecule type" value="Genomic_DNA"/>
</dbReference>
<proteinExistence type="predicted"/>
<keyword evidence="2" id="KW-1185">Reference proteome</keyword>
<reference evidence="1 2" key="1">
    <citation type="submission" date="2019-05" db="EMBL/GenBank/DDBJ databases">
        <title>Roseovarius bejariae sp. nov., a moderately halophylic bacterium isolated from a saline soil in Rambla Salada (Murcia).</title>
        <authorList>
            <person name="Castro D.J."/>
            <person name="Gomez-Altuve A."/>
            <person name="Reina J.C."/>
            <person name="Rodriguez M."/>
            <person name="Sampedro I."/>
            <person name="Llamas I."/>
            <person name="Martinez-Checa F."/>
        </authorList>
    </citation>
    <scope>NUCLEOTIDE SEQUENCE [LARGE SCALE GENOMIC DNA]</scope>
    <source>
        <strain evidence="1 2">A21</strain>
    </source>
</reference>
<dbReference type="AlphaFoldDB" id="A0A844CIF2"/>
<evidence type="ECO:0008006" key="3">
    <source>
        <dbReference type="Google" id="ProtNLM"/>
    </source>
</evidence>
<name>A0A844CIF2_9RHOB</name>
<gene>
    <name evidence="1" type="ORF">FDP25_03325</name>
</gene>
<protein>
    <recommendedName>
        <fullName evidence="3">DUF1127 domain-containing protein</fullName>
    </recommendedName>
</protein>
<comment type="caution">
    <text evidence="1">The sequence shown here is derived from an EMBL/GenBank/DDBJ whole genome shotgun (WGS) entry which is preliminary data.</text>
</comment>
<sequence>MTTLTTDIHTTDRGLRTRFASFLTSLSRALEAHAHFASRRDQIEALEAKSDAELAEIGVKREQIVHYVYRDLFYA</sequence>